<proteinExistence type="predicted"/>
<dbReference type="AlphaFoldDB" id="A0A918GV09"/>
<comment type="caution">
    <text evidence="1">The sequence shown here is derived from an EMBL/GenBank/DDBJ whole genome shotgun (WGS) entry which is preliminary data.</text>
</comment>
<evidence type="ECO:0008006" key="3">
    <source>
        <dbReference type="Google" id="ProtNLM"/>
    </source>
</evidence>
<accession>A0A918GV09</accession>
<evidence type="ECO:0000313" key="1">
    <source>
        <dbReference type="EMBL" id="GGS67879.1"/>
    </source>
</evidence>
<keyword evidence="2" id="KW-1185">Reference proteome</keyword>
<dbReference type="InterPro" id="IPR023393">
    <property type="entry name" value="START-like_dom_sf"/>
</dbReference>
<dbReference type="SUPFAM" id="SSF55961">
    <property type="entry name" value="Bet v1-like"/>
    <property type="match status" value="1"/>
</dbReference>
<gene>
    <name evidence="1" type="ORF">GCM10010238_65840</name>
</gene>
<dbReference type="Pfam" id="PF10604">
    <property type="entry name" value="Polyketide_cyc2"/>
    <property type="match status" value="1"/>
</dbReference>
<reference evidence="1" key="2">
    <citation type="submission" date="2020-09" db="EMBL/GenBank/DDBJ databases">
        <authorList>
            <person name="Sun Q."/>
            <person name="Ohkuma M."/>
        </authorList>
    </citation>
    <scope>NUCLEOTIDE SEQUENCE</scope>
    <source>
        <strain evidence="1">JCM 4234</strain>
    </source>
</reference>
<organism evidence="1 2">
    <name type="scientific">Streptomyces griseoviridis</name>
    <dbReference type="NCBI Taxonomy" id="45398"/>
    <lineage>
        <taxon>Bacteria</taxon>
        <taxon>Bacillati</taxon>
        <taxon>Actinomycetota</taxon>
        <taxon>Actinomycetes</taxon>
        <taxon>Kitasatosporales</taxon>
        <taxon>Streptomycetaceae</taxon>
        <taxon>Streptomyces</taxon>
    </lineage>
</organism>
<dbReference type="Proteomes" id="UP000653493">
    <property type="component" value="Unassembled WGS sequence"/>
</dbReference>
<reference evidence="1" key="1">
    <citation type="journal article" date="2014" name="Int. J. Syst. Evol. Microbiol.">
        <title>Complete genome sequence of Corynebacterium casei LMG S-19264T (=DSM 44701T), isolated from a smear-ripened cheese.</title>
        <authorList>
            <consortium name="US DOE Joint Genome Institute (JGI-PGF)"/>
            <person name="Walter F."/>
            <person name="Albersmeier A."/>
            <person name="Kalinowski J."/>
            <person name="Ruckert C."/>
        </authorList>
    </citation>
    <scope>NUCLEOTIDE SEQUENCE</scope>
    <source>
        <strain evidence="1">JCM 4234</strain>
    </source>
</reference>
<protein>
    <recommendedName>
        <fullName evidence="3">Polyketide cyclase / dehydrase and lipid transport</fullName>
    </recommendedName>
</protein>
<dbReference type="Gene3D" id="3.30.530.20">
    <property type="match status" value="1"/>
</dbReference>
<sequence length="128" mass="14181">MATMTLTAVGAASPDTAWQRYVLLDQWPRWAPHIRTVRAEGRETVPGLRGRIESVVGVRAAFVVEDVDHGARQWAWRVRSGPVRLWLCHGVRAHPRGSATWLTMRGALPVLAAYAPLARIALGRLVRA</sequence>
<name>A0A918GV09_STRGD</name>
<dbReference type="InterPro" id="IPR019587">
    <property type="entry name" value="Polyketide_cyclase/dehydratase"/>
</dbReference>
<dbReference type="EMBL" id="BMSL01000035">
    <property type="protein sequence ID" value="GGS67879.1"/>
    <property type="molecule type" value="Genomic_DNA"/>
</dbReference>
<evidence type="ECO:0000313" key="2">
    <source>
        <dbReference type="Proteomes" id="UP000653493"/>
    </source>
</evidence>